<dbReference type="InterPro" id="IPR036397">
    <property type="entry name" value="RNaseH_sf"/>
</dbReference>
<dbReference type="InterPro" id="IPR012337">
    <property type="entry name" value="RNaseH-like_sf"/>
</dbReference>
<dbReference type="Pfam" id="PF13456">
    <property type="entry name" value="RVT_3"/>
    <property type="match status" value="1"/>
</dbReference>
<comment type="caution">
    <text evidence="2">The sequence shown here is derived from an EMBL/GenBank/DDBJ whole genome shotgun (WGS) entry which is preliminary data.</text>
</comment>
<dbReference type="Gene3D" id="3.30.420.10">
    <property type="entry name" value="Ribonuclease H-like superfamily/Ribonuclease H"/>
    <property type="match status" value="1"/>
</dbReference>
<dbReference type="InterPro" id="IPR044730">
    <property type="entry name" value="RNase_H-like_dom_plant"/>
</dbReference>
<protein>
    <recommendedName>
        <fullName evidence="1">RNase H type-1 domain-containing protein</fullName>
    </recommendedName>
</protein>
<reference evidence="2 3" key="1">
    <citation type="submission" date="2024-03" db="EMBL/GenBank/DDBJ databases">
        <authorList>
            <person name="Martinez-Hernandez J."/>
        </authorList>
    </citation>
    <scope>NUCLEOTIDE SEQUENCE [LARGE SCALE GENOMIC DNA]</scope>
</reference>
<dbReference type="PANTHER" id="PTHR47723">
    <property type="entry name" value="OS05G0353850 PROTEIN"/>
    <property type="match status" value="1"/>
</dbReference>
<dbReference type="InterPro" id="IPR002156">
    <property type="entry name" value="RNaseH_domain"/>
</dbReference>
<dbReference type="SUPFAM" id="SSF53098">
    <property type="entry name" value="Ribonuclease H-like"/>
    <property type="match status" value="1"/>
</dbReference>
<organism evidence="2 3">
    <name type="scientific">Lupinus luteus</name>
    <name type="common">European yellow lupine</name>
    <dbReference type="NCBI Taxonomy" id="3873"/>
    <lineage>
        <taxon>Eukaryota</taxon>
        <taxon>Viridiplantae</taxon>
        <taxon>Streptophyta</taxon>
        <taxon>Embryophyta</taxon>
        <taxon>Tracheophyta</taxon>
        <taxon>Spermatophyta</taxon>
        <taxon>Magnoliopsida</taxon>
        <taxon>eudicotyledons</taxon>
        <taxon>Gunneridae</taxon>
        <taxon>Pentapetalae</taxon>
        <taxon>rosids</taxon>
        <taxon>fabids</taxon>
        <taxon>Fabales</taxon>
        <taxon>Fabaceae</taxon>
        <taxon>Papilionoideae</taxon>
        <taxon>50 kb inversion clade</taxon>
        <taxon>genistoids sensu lato</taxon>
        <taxon>core genistoids</taxon>
        <taxon>Genisteae</taxon>
        <taxon>Lupinus</taxon>
    </lineage>
</organism>
<sequence length="134" mass="15817">MENFIGCFATYYNIQNSLFAKLLTAIKVVQLAKAKGWLCIWLECDSKLVVDIFHGSMEVPWRLRNLWNHCRRLLGSMLFKVSHIFREGNQCADLLANHGVLHKLDTWWNAIPNFLLNEFNRNRFALPSYRFRNL</sequence>
<name>A0AAV1W9F6_LUPLU</name>
<evidence type="ECO:0000313" key="2">
    <source>
        <dbReference type="EMBL" id="CAL0305669.1"/>
    </source>
</evidence>
<dbReference type="GO" id="GO:0003676">
    <property type="term" value="F:nucleic acid binding"/>
    <property type="evidence" value="ECO:0007669"/>
    <property type="project" value="InterPro"/>
</dbReference>
<evidence type="ECO:0000259" key="1">
    <source>
        <dbReference type="Pfam" id="PF13456"/>
    </source>
</evidence>
<keyword evidence="3" id="KW-1185">Reference proteome</keyword>
<dbReference type="Proteomes" id="UP001497480">
    <property type="component" value="Unassembled WGS sequence"/>
</dbReference>
<feature type="domain" description="RNase H type-1" evidence="1">
    <location>
        <begin position="13"/>
        <end position="98"/>
    </location>
</feature>
<dbReference type="CDD" id="cd06222">
    <property type="entry name" value="RNase_H_like"/>
    <property type="match status" value="1"/>
</dbReference>
<dbReference type="AlphaFoldDB" id="A0AAV1W9F6"/>
<dbReference type="GO" id="GO:0004523">
    <property type="term" value="F:RNA-DNA hybrid ribonuclease activity"/>
    <property type="evidence" value="ECO:0007669"/>
    <property type="project" value="InterPro"/>
</dbReference>
<gene>
    <name evidence="2" type="ORF">LLUT_LOCUS6729</name>
</gene>
<proteinExistence type="predicted"/>
<dbReference type="PANTHER" id="PTHR47723:SF23">
    <property type="entry name" value="REVERSE TRANSCRIPTASE-LIKE PROTEIN"/>
    <property type="match status" value="1"/>
</dbReference>
<accession>A0AAV1W9F6</accession>
<evidence type="ECO:0000313" key="3">
    <source>
        <dbReference type="Proteomes" id="UP001497480"/>
    </source>
</evidence>
<dbReference type="EMBL" id="CAXHTB010000004">
    <property type="protein sequence ID" value="CAL0305669.1"/>
    <property type="molecule type" value="Genomic_DNA"/>
</dbReference>
<dbReference type="InterPro" id="IPR053151">
    <property type="entry name" value="RNase_H-like"/>
</dbReference>